<evidence type="ECO:0000313" key="18">
    <source>
        <dbReference type="EMBL" id="VUZ41358.1"/>
    </source>
</evidence>
<dbReference type="Proteomes" id="UP000321570">
    <property type="component" value="Unassembled WGS sequence"/>
</dbReference>
<dbReference type="GO" id="GO:0004674">
    <property type="term" value="F:protein serine/threonine kinase activity"/>
    <property type="evidence" value="ECO:0007669"/>
    <property type="project" value="UniProtKB-KW"/>
</dbReference>
<name>A0A564Y3I1_HYMDI</name>
<evidence type="ECO:0000256" key="12">
    <source>
        <dbReference type="ARBA" id="ARBA00048679"/>
    </source>
</evidence>
<evidence type="ECO:0000256" key="6">
    <source>
        <dbReference type="ARBA" id="ARBA00022679"/>
    </source>
</evidence>
<evidence type="ECO:0000256" key="3">
    <source>
        <dbReference type="ARBA" id="ARBA00012513"/>
    </source>
</evidence>
<evidence type="ECO:0000256" key="2">
    <source>
        <dbReference type="ARBA" id="ARBA00009804"/>
    </source>
</evidence>
<evidence type="ECO:0000313" key="19">
    <source>
        <dbReference type="Proteomes" id="UP000321570"/>
    </source>
</evidence>
<evidence type="ECO:0000256" key="7">
    <source>
        <dbReference type="ARBA" id="ARBA00022737"/>
    </source>
</evidence>
<keyword evidence="10 14" id="KW-0067">ATP-binding</keyword>
<evidence type="ECO:0000256" key="15">
    <source>
        <dbReference type="PROSITE-ProRule" id="PRU10141"/>
    </source>
</evidence>
<protein>
    <recommendedName>
        <fullName evidence="3">non-specific serine/threonine protein kinase</fullName>
        <ecNumber evidence="3">2.7.11.1</ecNumber>
    </recommendedName>
</protein>
<feature type="active site" description="Proton acceptor" evidence="13">
    <location>
        <position position="388"/>
    </location>
</feature>
<evidence type="ECO:0000256" key="13">
    <source>
        <dbReference type="PIRSR" id="PIRSR000606-50"/>
    </source>
</evidence>
<dbReference type="InterPro" id="IPR016239">
    <property type="entry name" value="Ribosomal_S6_kinase_II"/>
</dbReference>
<dbReference type="InterPro" id="IPR008271">
    <property type="entry name" value="Ser/Thr_kinase_AS"/>
</dbReference>
<dbReference type="InterPro" id="IPR011009">
    <property type="entry name" value="Kinase-like_dom_sf"/>
</dbReference>
<evidence type="ECO:0000256" key="8">
    <source>
        <dbReference type="ARBA" id="ARBA00022741"/>
    </source>
</evidence>
<dbReference type="SMART" id="SM00220">
    <property type="entry name" value="S_TKc"/>
    <property type="match status" value="2"/>
</dbReference>
<dbReference type="PROSITE" id="PS00108">
    <property type="entry name" value="PROTEIN_KINASE_ST"/>
    <property type="match status" value="2"/>
</dbReference>
<keyword evidence="7" id="KW-0677">Repeat</keyword>
<feature type="active site" description="Proton acceptor" evidence="13">
    <location>
        <position position="30"/>
    </location>
</feature>
<dbReference type="GO" id="GO:0035556">
    <property type="term" value="P:intracellular signal transduction"/>
    <property type="evidence" value="ECO:0007669"/>
    <property type="project" value="InterPro"/>
</dbReference>
<dbReference type="AlphaFoldDB" id="A0A564Y3I1"/>
<comment type="catalytic activity">
    <reaction evidence="12">
        <text>L-seryl-[protein] + ATP = O-phospho-L-seryl-[protein] + ADP + H(+)</text>
        <dbReference type="Rhea" id="RHEA:17989"/>
        <dbReference type="Rhea" id="RHEA-COMP:9863"/>
        <dbReference type="Rhea" id="RHEA-COMP:11604"/>
        <dbReference type="ChEBI" id="CHEBI:15378"/>
        <dbReference type="ChEBI" id="CHEBI:29999"/>
        <dbReference type="ChEBI" id="CHEBI:30616"/>
        <dbReference type="ChEBI" id="CHEBI:83421"/>
        <dbReference type="ChEBI" id="CHEBI:456216"/>
        <dbReference type="EC" id="2.7.11.1"/>
    </reaction>
</comment>
<feature type="domain" description="Protein kinase" evidence="16">
    <location>
        <begin position="1"/>
        <end position="167"/>
    </location>
</feature>
<comment type="similarity">
    <text evidence="2">Belongs to the protein kinase superfamily. AGC Ser/Thr protein kinase family. S6 kinase subfamily.</text>
</comment>
<dbReference type="Pfam" id="PF00433">
    <property type="entry name" value="Pkinase_C"/>
    <property type="match status" value="1"/>
</dbReference>
<accession>A0A564Y3I1</accession>
<dbReference type="PROSITE" id="PS50011">
    <property type="entry name" value="PROTEIN_KINASE_DOM"/>
    <property type="match status" value="2"/>
</dbReference>
<dbReference type="SMART" id="SM00133">
    <property type="entry name" value="S_TK_X"/>
    <property type="match status" value="1"/>
</dbReference>
<feature type="binding site" evidence="14">
    <location>
        <begin position="277"/>
        <end position="285"/>
    </location>
    <ligand>
        <name>ATP</name>
        <dbReference type="ChEBI" id="CHEBI:30616"/>
    </ligand>
</feature>
<sequence>MFTETDVMFYLAEIAVAINHLHELGIVYRDLKPENILLTEEGHIKLTDFGLSKVSIYDDDTNSKSYSFCGTVEYMAPEIVNRRGHGPAADWWSFGVLMYEMLTGTLPFHGDSRKDTMAQIMKAKLEMPQQLSPGAQSLLRQLFKRTPANRLGYGPDGFKRIKSHEFFRTINWTDLVNLKVTPPFKPVCMLDNLAFNFDKEYTSKTPKDSPAAPPSASAHELFRGFSYVAPFLMDGSDGIIFRQSDGIPNSRCSSNLKRISGVKFKDFGGDYELLEEIGRGSYSMVYKCKQISSGNIYAVKVIDEMQHDPTEEIQILLRFKGVSHIVTLRDVYNCDGKVYLVTDYLPGGELFDKIMRQKSFSEREACAIIEVLATTLNTLHKQMVVHRDLKLSNIVYADTNESPQSLCICDFGFAKQLRAENGLLMTPCYTAQFAAPEVLKMQGYQKACDIWSLGVILYITLSGRIPFATGPDDPPDVILRRIEMGPPRLKESCWNSVSDAAKRLVLSMLSVDPSQRPTAGEILNDPWIKNRNSLSNRPPYSLQLPDPQTVKATVAGFFKALKASPQTELEPVAASFLAQRRAKSKPSNKGSNNST</sequence>
<dbReference type="FunFam" id="1.10.510.10:FF:001170">
    <property type="entry name" value="Ribosomal protein S6 kinase alpha-1"/>
    <property type="match status" value="1"/>
</dbReference>
<feature type="domain" description="Protein kinase" evidence="16">
    <location>
        <begin position="271"/>
        <end position="528"/>
    </location>
</feature>
<dbReference type="PROSITE" id="PS00107">
    <property type="entry name" value="PROTEIN_KINASE_ATP"/>
    <property type="match status" value="1"/>
</dbReference>
<dbReference type="InterPro" id="IPR017892">
    <property type="entry name" value="Pkinase_C"/>
</dbReference>
<keyword evidence="4" id="KW-0723">Serine/threonine-protein kinase</keyword>
<comment type="cofactor">
    <cofactor evidence="1">
        <name>Mg(2+)</name>
        <dbReference type="ChEBI" id="CHEBI:18420"/>
    </cofactor>
</comment>
<keyword evidence="8 14" id="KW-0547">Nucleotide-binding</keyword>
<evidence type="ECO:0000256" key="10">
    <source>
        <dbReference type="ARBA" id="ARBA00022840"/>
    </source>
</evidence>
<keyword evidence="9" id="KW-0418">Kinase</keyword>
<evidence type="ECO:0000256" key="4">
    <source>
        <dbReference type="ARBA" id="ARBA00022527"/>
    </source>
</evidence>
<evidence type="ECO:0000256" key="11">
    <source>
        <dbReference type="ARBA" id="ARBA00047899"/>
    </source>
</evidence>
<dbReference type="Gene3D" id="1.10.510.10">
    <property type="entry name" value="Transferase(Phosphotransferase) domain 1"/>
    <property type="match status" value="2"/>
</dbReference>
<dbReference type="Gene3D" id="3.30.200.20">
    <property type="entry name" value="Phosphorylase Kinase, domain 1"/>
    <property type="match status" value="1"/>
</dbReference>
<keyword evidence="5" id="KW-0597">Phosphoprotein</keyword>
<dbReference type="SUPFAM" id="SSF56112">
    <property type="entry name" value="Protein kinase-like (PK-like)"/>
    <property type="match status" value="2"/>
</dbReference>
<dbReference type="InterPro" id="IPR000961">
    <property type="entry name" value="AGC-kinase_C"/>
</dbReference>
<dbReference type="GO" id="GO:0005524">
    <property type="term" value="F:ATP binding"/>
    <property type="evidence" value="ECO:0007669"/>
    <property type="project" value="UniProtKB-UniRule"/>
</dbReference>
<keyword evidence="19" id="KW-1185">Reference proteome</keyword>
<evidence type="ECO:0000256" key="9">
    <source>
        <dbReference type="ARBA" id="ARBA00022777"/>
    </source>
</evidence>
<evidence type="ECO:0000259" key="16">
    <source>
        <dbReference type="PROSITE" id="PS50011"/>
    </source>
</evidence>
<dbReference type="FunFam" id="1.10.510.10:FF:000010">
    <property type="entry name" value="Ribosomal protein S6 kinase"/>
    <property type="match status" value="1"/>
</dbReference>
<dbReference type="PANTHER" id="PTHR24351">
    <property type="entry name" value="RIBOSOMAL PROTEIN S6 KINASE"/>
    <property type="match status" value="1"/>
</dbReference>
<feature type="binding site" evidence="14 15">
    <location>
        <position position="300"/>
    </location>
    <ligand>
        <name>ATP</name>
        <dbReference type="ChEBI" id="CHEBI:30616"/>
    </ligand>
</feature>
<gene>
    <name evidence="18" type="ORF">WMSIL1_LOCUS2165</name>
</gene>
<dbReference type="InterPro" id="IPR000719">
    <property type="entry name" value="Prot_kinase_dom"/>
</dbReference>
<comment type="catalytic activity">
    <reaction evidence="11">
        <text>L-threonyl-[protein] + ATP = O-phospho-L-threonyl-[protein] + ADP + H(+)</text>
        <dbReference type="Rhea" id="RHEA:46608"/>
        <dbReference type="Rhea" id="RHEA-COMP:11060"/>
        <dbReference type="Rhea" id="RHEA-COMP:11605"/>
        <dbReference type="ChEBI" id="CHEBI:15378"/>
        <dbReference type="ChEBI" id="CHEBI:30013"/>
        <dbReference type="ChEBI" id="CHEBI:30616"/>
        <dbReference type="ChEBI" id="CHEBI:61977"/>
        <dbReference type="ChEBI" id="CHEBI:456216"/>
        <dbReference type="EC" id="2.7.11.1"/>
    </reaction>
</comment>
<evidence type="ECO:0000256" key="1">
    <source>
        <dbReference type="ARBA" id="ARBA00001946"/>
    </source>
</evidence>
<dbReference type="GO" id="GO:0106310">
    <property type="term" value="F:protein serine kinase activity"/>
    <property type="evidence" value="ECO:0007669"/>
    <property type="project" value="RHEA"/>
</dbReference>
<keyword evidence="6" id="KW-0808">Transferase</keyword>
<dbReference type="PROSITE" id="PS51285">
    <property type="entry name" value="AGC_KINASE_CTER"/>
    <property type="match status" value="1"/>
</dbReference>
<dbReference type="InterPro" id="IPR017441">
    <property type="entry name" value="Protein_kinase_ATP_BS"/>
</dbReference>
<proteinExistence type="inferred from homology"/>
<organism evidence="18 19">
    <name type="scientific">Hymenolepis diminuta</name>
    <name type="common">Rat tapeworm</name>
    <dbReference type="NCBI Taxonomy" id="6216"/>
    <lineage>
        <taxon>Eukaryota</taxon>
        <taxon>Metazoa</taxon>
        <taxon>Spiralia</taxon>
        <taxon>Lophotrochozoa</taxon>
        <taxon>Platyhelminthes</taxon>
        <taxon>Cestoda</taxon>
        <taxon>Eucestoda</taxon>
        <taxon>Cyclophyllidea</taxon>
        <taxon>Hymenolepididae</taxon>
        <taxon>Hymenolepis</taxon>
    </lineage>
</organism>
<evidence type="ECO:0000256" key="14">
    <source>
        <dbReference type="PIRSR" id="PIRSR000606-51"/>
    </source>
</evidence>
<dbReference type="Pfam" id="PF00069">
    <property type="entry name" value="Pkinase"/>
    <property type="match status" value="2"/>
</dbReference>
<dbReference type="EMBL" id="CABIJS010000055">
    <property type="protein sequence ID" value="VUZ41358.1"/>
    <property type="molecule type" value="Genomic_DNA"/>
</dbReference>
<dbReference type="PIRSF" id="PIRSF000606">
    <property type="entry name" value="Ribsml_S6_kin_2"/>
    <property type="match status" value="1"/>
</dbReference>
<dbReference type="EC" id="2.7.11.1" evidence="3"/>
<evidence type="ECO:0000256" key="5">
    <source>
        <dbReference type="ARBA" id="ARBA00022553"/>
    </source>
</evidence>
<evidence type="ECO:0000259" key="17">
    <source>
        <dbReference type="PROSITE" id="PS51285"/>
    </source>
</evidence>
<reference evidence="18 19" key="1">
    <citation type="submission" date="2019-07" db="EMBL/GenBank/DDBJ databases">
        <authorList>
            <person name="Jastrzebski P J."/>
            <person name="Paukszto L."/>
            <person name="Jastrzebski P J."/>
        </authorList>
    </citation>
    <scope>NUCLEOTIDE SEQUENCE [LARGE SCALE GENOMIC DNA]</scope>
    <source>
        <strain evidence="18 19">WMS-il1</strain>
    </source>
</reference>
<feature type="domain" description="AGC-kinase C-terminal" evidence="17">
    <location>
        <begin position="168"/>
        <end position="237"/>
    </location>
</feature>
<dbReference type="GO" id="GO:0000287">
    <property type="term" value="F:magnesium ion binding"/>
    <property type="evidence" value="ECO:0007669"/>
    <property type="project" value="InterPro"/>
</dbReference>